<comment type="caution">
    <text evidence="3">The sequence shown here is derived from an EMBL/GenBank/DDBJ whole genome shotgun (WGS) entry which is preliminary data.</text>
</comment>
<evidence type="ECO:0000256" key="2">
    <source>
        <dbReference type="SAM" id="SignalP"/>
    </source>
</evidence>
<name>A0A4R2KXH1_9GAMM</name>
<gene>
    <name evidence="3" type="ORF">EV688_10244</name>
</gene>
<accession>A0A4R2KXH1</accession>
<dbReference type="RefSeq" id="WP_117314423.1">
    <property type="nucleotide sequence ID" value="NZ_QQSW01000001.1"/>
</dbReference>
<feature type="signal peptide" evidence="2">
    <location>
        <begin position="1"/>
        <end position="21"/>
    </location>
</feature>
<feature type="chain" id="PRO_5020528889" description="Lipoprotein" evidence="2">
    <location>
        <begin position="22"/>
        <end position="194"/>
    </location>
</feature>
<keyword evidence="4" id="KW-1185">Reference proteome</keyword>
<dbReference type="AlphaFoldDB" id="A0A4R2KXH1"/>
<dbReference type="OrthoDB" id="5729416at2"/>
<evidence type="ECO:0000256" key="1">
    <source>
        <dbReference type="SAM" id="MobiDB-lite"/>
    </source>
</evidence>
<sequence>MMRVSALLAVFLLVGCTQRFHQLGQPLPSVQAEPAAGASLQSVLAQLGPPQRLTRSASGWVMGWEHWRISENAFGASLGVLGVDALTFDWGDARVRGDFLLVSFDDGHVATSVSRATWDNAVGGGASVQAFVGVAPLVNVADLLIPMPQHGWGAAALMPLPTALNNENRPGMGSNGLEQRGTPTGIGQRTLEMR</sequence>
<organism evidence="3 4">
    <name type="scientific">Chromatocurvus halotolerans</name>
    <dbReference type="NCBI Taxonomy" id="1132028"/>
    <lineage>
        <taxon>Bacteria</taxon>
        <taxon>Pseudomonadati</taxon>
        <taxon>Pseudomonadota</taxon>
        <taxon>Gammaproteobacteria</taxon>
        <taxon>Cellvibrionales</taxon>
        <taxon>Halieaceae</taxon>
        <taxon>Chromatocurvus</taxon>
    </lineage>
</organism>
<dbReference type="PROSITE" id="PS51257">
    <property type="entry name" value="PROKAR_LIPOPROTEIN"/>
    <property type="match status" value="1"/>
</dbReference>
<reference evidence="3 4" key="1">
    <citation type="submission" date="2019-03" db="EMBL/GenBank/DDBJ databases">
        <title>Genomic Encyclopedia of Type Strains, Phase IV (KMG-IV): sequencing the most valuable type-strain genomes for metagenomic binning, comparative biology and taxonomic classification.</title>
        <authorList>
            <person name="Goeker M."/>
        </authorList>
    </citation>
    <scope>NUCLEOTIDE SEQUENCE [LARGE SCALE GENOMIC DNA]</scope>
    <source>
        <strain evidence="3 4">DSM 23344</strain>
    </source>
</reference>
<feature type="region of interest" description="Disordered" evidence="1">
    <location>
        <begin position="168"/>
        <end position="194"/>
    </location>
</feature>
<dbReference type="EMBL" id="SLWX01000002">
    <property type="protein sequence ID" value="TCO77587.1"/>
    <property type="molecule type" value="Genomic_DNA"/>
</dbReference>
<dbReference type="Proteomes" id="UP000294980">
    <property type="component" value="Unassembled WGS sequence"/>
</dbReference>
<evidence type="ECO:0008006" key="5">
    <source>
        <dbReference type="Google" id="ProtNLM"/>
    </source>
</evidence>
<evidence type="ECO:0000313" key="4">
    <source>
        <dbReference type="Proteomes" id="UP000294980"/>
    </source>
</evidence>
<keyword evidence="2" id="KW-0732">Signal</keyword>
<proteinExistence type="predicted"/>
<evidence type="ECO:0000313" key="3">
    <source>
        <dbReference type="EMBL" id="TCO77587.1"/>
    </source>
</evidence>
<protein>
    <recommendedName>
        <fullName evidence="5">Lipoprotein</fullName>
    </recommendedName>
</protein>